<dbReference type="AlphaFoldDB" id="A0A068WYT1"/>
<feature type="region of interest" description="Disordered" evidence="1">
    <location>
        <begin position="74"/>
        <end position="98"/>
    </location>
</feature>
<dbReference type="WBParaSite" id="EgrG_000396200">
    <property type="protein sequence ID" value="EgrG_000396200"/>
    <property type="gene ID" value="EgrG_000396200"/>
</dbReference>
<evidence type="ECO:0000313" key="3">
    <source>
        <dbReference type="Proteomes" id="UP000492820"/>
    </source>
</evidence>
<reference evidence="2 3" key="1">
    <citation type="journal article" date="2013" name="Nature">
        <title>The genomes of four tapeworm species reveal adaptations to parasitism.</title>
        <authorList>
            <person name="Tsai I.J."/>
            <person name="Zarowiecki M."/>
            <person name="Holroyd N."/>
            <person name="Garciarrubio A."/>
            <person name="Sanchez-Flores A."/>
            <person name="Brooks K.L."/>
            <person name="Tracey A."/>
            <person name="Bobes R.J."/>
            <person name="Fragoso G."/>
            <person name="Sciutto E."/>
            <person name="Aslett M."/>
            <person name="Beasley H."/>
            <person name="Bennett H.M."/>
            <person name="Cai J."/>
            <person name="Camicia F."/>
            <person name="Clark R."/>
            <person name="Cucher M."/>
            <person name="De Silva N."/>
            <person name="Day T.A."/>
            <person name="Deplazes P."/>
            <person name="Estrada K."/>
            <person name="Fernandez C."/>
            <person name="Holland P.W."/>
            <person name="Hou J."/>
            <person name="Hu S."/>
            <person name="Huckvale T."/>
            <person name="Hung S.S."/>
            <person name="Kamenetzky L."/>
            <person name="Keane J.A."/>
            <person name="Kiss F."/>
            <person name="Koziol U."/>
            <person name="Lambert O."/>
            <person name="Liu K."/>
            <person name="Luo X."/>
            <person name="Luo Y."/>
            <person name="Macchiaroli N."/>
            <person name="Nichol S."/>
            <person name="Paps J."/>
            <person name="Parkinson J."/>
            <person name="Pouchkina-Stantcheva N."/>
            <person name="Riddiford N."/>
            <person name="Rosenzvit M."/>
            <person name="Salinas G."/>
            <person name="Wasmuth J.D."/>
            <person name="Zamanian M."/>
            <person name="Zheng Y."/>
            <person name="Cai X."/>
            <person name="Soberon X."/>
            <person name="Olson P.D."/>
            <person name="Laclette J.P."/>
            <person name="Brehm K."/>
            <person name="Berriman M."/>
            <person name="Garciarrubio A."/>
            <person name="Bobes R.J."/>
            <person name="Fragoso G."/>
            <person name="Sanchez-Flores A."/>
            <person name="Estrada K."/>
            <person name="Cevallos M.A."/>
            <person name="Morett E."/>
            <person name="Gonzalez V."/>
            <person name="Portillo T."/>
            <person name="Ochoa-Leyva A."/>
            <person name="Jose M.V."/>
            <person name="Sciutto E."/>
            <person name="Landa A."/>
            <person name="Jimenez L."/>
            <person name="Valdes V."/>
            <person name="Carrero J.C."/>
            <person name="Larralde C."/>
            <person name="Morales-Montor J."/>
            <person name="Limon-Lason J."/>
            <person name="Soberon X."/>
            <person name="Laclette J.P."/>
        </authorList>
    </citation>
    <scope>NUCLEOTIDE SEQUENCE [LARGE SCALE GENOMIC DNA]</scope>
</reference>
<gene>
    <name evidence="2" type="ORF">EgrG_000396200</name>
</gene>
<protein>
    <submittedName>
        <fullName evidence="4">Expressed conserved protein</fullName>
    </submittedName>
</protein>
<dbReference type="EMBL" id="LK028694">
    <property type="protein sequence ID" value="CDS25045.1"/>
    <property type="molecule type" value="Genomic_DNA"/>
</dbReference>
<evidence type="ECO:0000313" key="2">
    <source>
        <dbReference type="EMBL" id="CDS25045.1"/>
    </source>
</evidence>
<reference evidence="2" key="2">
    <citation type="submission" date="2014-06" db="EMBL/GenBank/DDBJ databases">
        <authorList>
            <person name="Aslett M."/>
        </authorList>
    </citation>
    <scope>NUCLEOTIDE SEQUENCE</scope>
</reference>
<feature type="compositionally biased region" description="Basic and acidic residues" evidence="1">
    <location>
        <begin position="75"/>
        <end position="89"/>
    </location>
</feature>
<accession>A0A068WYT1</accession>
<proteinExistence type="predicted"/>
<organism evidence="2">
    <name type="scientific">Echinococcus granulosus</name>
    <name type="common">Hydatid tapeworm</name>
    <dbReference type="NCBI Taxonomy" id="6210"/>
    <lineage>
        <taxon>Eukaryota</taxon>
        <taxon>Metazoa</taxon>
        <taxon>Spiralia</taxon>
        <taxon>Lophotrochozoa</taxon>
        <taxon>Platyhelminthes</taxon>
        <taxon>Cestoda</taxon>
        <taxon>Eucestoda</taxon>
        <taxon>Cyclophyllidea</taxon>
        <taxon>Taeniidae</taxon>
        <taxon>Echinococcus</taxon>
        <taxon>Echinococcus granulosus group</taxon>
    </lineage>
</organism>
<evidence type="ECO:0000256" key="1">
    <source>
        <dbReference type="SAM" id="MobiDB-lite"/>
    </source>
</evidence>
<sequence>MQDIPCHLYLLSPPSPTMTSLLEERKKFSSVAFHGNQHRVLCDWHYQNWGQYRKSIHFGGSDSYFSHLDGHRRREYGERKGEEKEDKTKAQLKHHHQREGAVCNTGIITTTSVNRF</sequence>
<name>A0A068WYT1_ECHGR</name>
<evidence type="ECO:0000313" key="4">
    <source>
        <dbReference type="WBParaSite" id="EgrG_000396200"/>
    </source>
</evidence>
<reference evidence="4" key="3">
    <citation type="submission" date="2020-10" db="UniProtKB">
        <authorList>
            <consortium name="WormBaseParasite"/>
        </authorList>
    </citation>
    <scope>IDENTIFICATION</scope>
</reference>
<dbReference type="Proteomes" id="UP000492820">
    <property type="component" value="Unassembled WGS sequence"/>
</dbReference>